<dbReference type="CDD" id="cd00564">
    <property type="entry name" value="TMP_TenI"/>
    <property type="match status" value="1"/>
</dbReference>
<dbReference type="InterPro" id="IPR036206">
    <property type="entry name" value="ThiamineP_synth_sf"/>
</dbReference>
<dbReference type="Gene3D" id="3.20.20.70">
    <property type="entry name" value="Aldolase class I"/>
    <property type="match status" value="1"/>
</dbReference>
<accession>A0A211ZR86</accession>
<dbReference type="InterPro" id="IPR013785">
    <property type="entry name" value="Aldolase_TIM"/>
</dbReference>
<sequence length="153" mass="15530">MFAAALGAGDVACVEMAVPADPAAAKAVIERLRDIAQEQGVAFLLRDDAALAARTSCDGVVVGPGAYAAARKAVGAQAIVGVLAGASRHEAMEAGEAGADFIGFDADAEIVSWWTEMMEVPCVAAVPEADFRLVTAEGWTDPQAAVAAIRSLG</sequence>
<name>A0A211ZR86_9PROT</name>
<dbReference type="SUPFAM" id="SSF51391">
    <property type="entry name" value="Thiamin phosphate synthase"/>
    <property type="match status" value="1"/>
</dbReference>
<dbReference type="InterPro" id="IPR022998">
    <property type="entry name" value="ThiamineP_synth_TenI"/>
</dbReference>
<dbReference type="STRING" id="1122125.GCA_000423185_06957"/>
<evidence type="ECO:0000313" key="3">
    <source>
        <dbReference type="Proteomes" id="UP000196655"/>
    </source>
</evidence>
<dbReference type="AlphaFoldDB" id="A0A211ZR86"/>
<evidence type="ECO:0000313" key="2">
    <source>
        <dbReference type="EMBL" id="OWJ67749.1"/>
    </source>
</evidence>
<dbReference type="OrthoDB" id="7159061at2"/>
<proteinExistence type="predicted"/>
<keyword evidence="3" id="KW-1185">Reference proteome</keyword>
<evidence type="ECO:0000259" key="1">
    <source>
        <dbReference type="Pfam" id="PF02581"/>
    </source>
</evidence>
<dbReference type="RefSeq" id="WP_088150605.1">
    <property type="nucleotide sequence ID" value="NZ_NHON01000011.1"/>
</dbReference>
<dbReference type="Pfam" id="PF02581">
    <property type="entry name" value="TMP-TENI"/>
    <property type="match status" value="1"/>
</dbReference>
<organism evidence="2 3">
    <name type="scientific">Inquilinus limosus</name>
    <dbReference type="NCBI Taxonomy" id="171674"/>
    <lineage>
        <taxon>Bacteria</taxon>
        <taxon>Pseudomonadati</taxon>
        <taxon>Pseudomonadota</taxon>
        <taxon>Alphaproteobacteria</taxon>
        <taxon>Rhodospirillales</taxon>
        <taxon>Rhodospirillaceae</taxon>
        <taxon>Inquilinus</taxon>
    </lineage>
</organism>
<protein>
    <recommendedName>
        <fullName evidence="1">Thiamine phosphate synthase/TenI domain-containing protein</fullName>
    </recommendedName>
</protein>
<dbReference type="Proteomes" id="UP000196655">
    <property type="component" value="Unassembled WGS sequence"/>
</dbReference>
<feature type="domain" description="Thiamine phosphate synthase/TenI" evidence="1">
    <location>
        <begin position="6"/>
        <end position="104"/>
    </location>
</feature>
<dbReference type="GO" id="GO:0009228">
    <property type="term" value="P:thiamine biosynthetic process"/>
    <property type="evidence" value="ECO:0007669"/>
    <property type="project" value="UniProtKB-KW"/>
</dbReference>
<reference evidence="3" key="1">
    <citation type="submission" date="2017-05" db="EMBL/GenBank/DDBJ databases">
        <authorList>
            <person name="Macchi M."/>
            <person name="Festa S."/>
            <person name="Coppotelli B.M."/>
            <person name="Morelli I.S."/>
        </authorList>
    </citation>
    <scope>NUCLEOTIDE SEQUENCE [LARGE SCALE GENOMIC DNA]</scope>
    <source>
        <strain evidence="3">I</strain>
    </source>
</reference>
<comment type="caution">
    <text evidence="2">The sequence shown here is derived from an EMBL/GenBank/DDBJ whole genome shotgun (WGS) entry which is preliminary data.</text>
</comment>
<dbReference type="EMBL" id="NHON01000011">
    <property type="protein sequence ID" value="OWJ67749.1"/>
    <property type="molecule type" value="Genomic_DNA"/>
</dbReference>
<gene>
    <name evidence="2" type="ORF">BWR60_08705</name>
</gene>